<name>A0A132B360_MOLSC</name>
<dbReference type="RefSeq" id="XP_018061126.1">
    <property type="nucleotide sequence ID" value="XM_018220951.1"/>
</dbReference>
<evidence type="ECO:0000313" key="1">
    <source>
        <dbReference type="EMBL" id="KUJ06771.1"/>
    </source>
</evidence>
<sequence length="187" mass="20893">MFTGFVCFVEIGPLPLDVKYLLNEFMFDTSTADCLNVLPWRMGSQREPGVVFQVKGPTTFILIRKDEPPAEGFSSPSGGVLPVSVVLTLRPMEWLRVPGRLGKVANPYERHSKRGSWEVEITNPKGPKRRYAPIDVAPEDVPGDLKIRVQKEPSDGDEIGRYLNNLRDGDIVMVTGPIREEKNVAKT</sequence>
<evidence type="ECO:0000313" key="2">
    <source>
        <dbReference type="Proteomes" id="UP000070700"/>
    </source>
</evidence>
<dbReference type="GeneID" id="28830677"/>
<proteinExistence type="predicted"/>
<dbReference type="AlphaFoldDB" id="A0A132B360"/>
<gene>
    <name evidence="1" type="ORF">LY89DRAFT_743412</name>
</gene>
<organism evidence="1 2">
    <name type="scientific">Mollisia scopiformis</name>
    <name type="common">Conifer needle endophyte fungus</name>
    <name type="synonym">Phialocephala scopiformis</name>
    <dbReference type="NCBI Taxonomy" id="149040"/>
    <lineage>
        <taxon>Eukaryota</taxon>
        <taxon>Fungi</taxon>
        <taxon>Dikarya</taxon>
        <taxon>Ascomycota</taxon>
        <taxon>Pezizomycotina</taxon>
        <taxon>Leotiomycetes</taxon>
        <taxon>Helotiales</taxon>
        <taxon>Mollisiaceae</taxon>
        <taxon>Mollisia</taxon>
    </lineage>
</organism>
<accession>A0A132B360</accession>
<protein>
    <submittedName>
        <fullName evidence="1">Uncharacterized protein</fullName>
    </submittedName>
</protein>
<dbReference type="Proteomes" id="UP000070700">
    <property type="component" value="Unassembled WGS sequence"/>
</dbReference>
<dbReference type="InParanoid" id="A0A132B360"/>
<keyword evidence="2" id="KW-1185">Reference proteome</keyword>
<dbReference type="KEGG" id="psco:LY89DRAFT_743412"/>
<dbReference type="EMBL" id="KQ947443">
    <property type="protein sequence ID" value="KUJ06771.1"/>
    <property type="molecule type" value="Genomic_DNA"/>
</dbReference>
<reference evidence="1 2" key="1">
    <citation type="submission" date="2015-10" db="EMBL/GenBank/DDBJ databases">
        <title>Full genome of DAOMC 229536 Phialocephala scopiformis, a fungal endophyte of spruce producing the potent anti-insectan compound rugulosin.</title>
        <authorList>
            <consortium name="DOE Joint Genome Institute"/>
            <person name="Walker A.K."/>
            <person name="Frasz S.L."/>
            <person name="Seifert K.A."/>
            <person name="Miller J.D."/>
            <person name="Mondo S.J."/>
            <person name="Labutti K."/>
            <person name="Lipzen A."/>
            <person name="Dockter R."/>
            <person name="Kennedy M."/>
            <person name="Grigoriev I.V."/>
            <person name="Spatafora J.W."/>
        </authorList>
    </citation>
    <scope>NUCLEOTIDE SEQUENCE [LARGE SCALE GENOMIC DNA]</scope>
    <source>
        <strain evidence="1 2">CBS 120377</strain>
    </source>
</reference>